<proteinExistence type="predicted"/>
<gene>
    <name evidence="1" type="ORF">IAD50_07720</name>
</gene>
<reference evidence="1" key="1">
    <citation type="submission" date="2020-10" db="EMBL/GenBank/DDBJ databases">
        <authorList>
            <person name="Gilroy R."/>
        </authorList>
    </citation>
    <scope>NUCLEOTIDE SEQUENCE</scope>
    <source>
        <strain evidence="1">CHK195-4489</strain>
    </source>
</reference>
<reference evidence="1" key="2">
    <citation type="journal article" date="2021" name="PeerJ">
        <title>Extensive microbial diversity within the chicken gut microbiome revealed by metagenomics and culture.</title>
        <authorList>
            <person name="Gilroy R."/>
            <person name="Ravi A."/>
            <person name="Getino M."/>
            <person name="Pursley I."/>
            <person name="Horton D.L."/>
            <person name="Alikhan N.F."/>
            <person name="Baker D."/>
            <person name="Gharbi K."/>
            <person name="Hall N."/>
            <person name="Watson M."/>
            <person name="Adriaenssens E.M."/>
            <person name="Foster-Nyarko E."/>
            <person name="Jarju S."/>
            <person name="Secka A."/>
            <person name="Antonio M."/>
            <person name="Oren A."/>
            <person name="Chaudhuri R.R."/>
            <person name="La Ragione R."/>
            <person name="Hildebrand F."/>
            <person name="Pallen M.J."/>
        </authorList>
    </citation>
    <scope>NUCLEOTIDE SEQUENCE</scope>
    <source>
        <strain evidence="1">CHK195-4489</strain>
    </source>
</reference>
<evidence type="ECO:0000313" key="2">
    <source>
        <dbReference type="Proteomes" id="UP000824089"/>
    </source>
</evidence>
<protein>
    <submittedName>
        <fullName evidence="1">Uncharacterized protein</fullName>
    </submittedName>
</protein>
<dbReference type="EMBL" id="DVMM01000166">
    <property type="protein sequence ID" value="HIU30165.1"/>
    <property type="molecule type" value="Genomic_DNA"/>
</dbReference>
<accession>A0A9D1IAX1</accession>
<dbReference type="AlphaFoldDB" id="A0A9D1IAX1"/>
<dbReference type="GO" id="GO:0005975">
    <property type="term" value="P:carbohydrate metabolic process"/>
    <property type="evidence" value="ECO:0007669"/>
    <property type="project" value="InterPro"/>
</dbReference>
<evidence type="ECO:0000313" key="1">
    <source>
        <dbReference type="EMBL" id="HIU30165.1"/>
    </source>
</evidence>
<dbReference type="Proteomes" id="UP000824089">
    <property type="component" value="Unassembled WGS sequence"/>
</dbReference>
<name>A0A9D1IAX1_9CLOT</name>
<dbReference type="InterPro" id="IPR008928">
    <property type="entry name" value="6-hairpin_glycosidase_sf"/>
</dbReference>
<dbReference type="SUPFAM" id="SSF48208">
    <property type="entry name" value="Six-hairpin glycosidases"/>
    <property type="match status" value="1"/>
</dbReference>
<comment type="caution">
    <text evidence="1">The sequence shown here is derived from an EMBL/GenBank/DDBJ whole genome shotgun (WGS) entry which is preliminary data.</text>
</comment>
<sequence length="629" mass="70857">MNSNAVYMIGNGRMAAAFCNGEMLQCFGPPYSSPSVFESRLIHPAAYSRSPVRRMPQCGIWQMDLRLENAEIAKIIDFALPEEPCLVRRVESTEPICVQLRPHGKDAAKFHYEETARLPGETRILFKTKNGNAVYNDYPLPFPQFFSVVIRGAADVQAAGAFSYDIFINGAADLLIIGGPSYPECDENTARLAKLSYQEMLASTRLWWSQLFSTISVTEQLPAALPRRAELIDAIESTVVNLTVQQAKEGGVLAGYAYHLGYVRDQYGVCMAMLRLGMYAQARRMLEFYIGVFRENQCILNAQGMGVKGLFHFAENDATEIPGYLLLQFFRYAEFTGDTEILTENLNLLIWLYERQLSQLQGNMMPFNGDETYIAGGLLPRDVINEGSAEATMLFILSGKALLRFLQRQANRESHGQAALNINEMEKTLESVEKDYPANFAAGGQYALNNPARLLHAEQPPYRYGVCMNLGKGACDFFGWTKRCENGAYVCPRCFNRGVIPQKTDRIYHLPSALLMPAYLRFEGLDQKIIVNYLQRLTEELKERGHVYSNQEAQKNVGYDYGLLLCNLVRYRLPGTQAVYDKLLDLLDEAGAWSEYYVTDQPAGTRYRPWESGINIDALIEYATEGFSS</sequence>
<organism evidence="1 2">
    <name type="scientific">Candidatus Egerieisoma faecipullorum</name>
    <dbReference type="NCBI Taxonomy" id="2840963"/>
    <lineage>
        <taxon>Bacteria</taxon>
        <taxon>Bacillati</taxon>
        <taxon>Bacillota</taxon>
        <taxon>Clostridia</taxon>
        <taxon>Eubacteriales</taxon>
        <taxon>Clostridiaceae</taxon>
        <taxon>Clostridiaceae incertae sedis</taxon>
        <taxon>Candidatus Egerieisoma</taxon>
    </lineage>
</organism>